<dbReference type="EMBL" id="JBJJXI010000074">
    <property type="protein sequence ID" value="KAL3396020.1"/>
    <property type="molecule type" value="Genomic_DNA"/>
</dbReference>
<dbReference type="PROSITE" id="PS50297">
    <property type="entry name" value="ANK_REP_REGION"/>
    <property type="match status" value="2"/>
</dbReference>
<protein>
    <submittedName>
        <fullName evidence="4">Uncharacterized protein</fullName>
    </submittedName>
</protein>
<reference evidence="4 5" key="1">
    <citation type="journal article" date="2024" name="bioRxiv">
        <title>A reference genome for Trichogramma kaykai: A tiny desert-dwelling parasitoid wasp with competing sex-ratio distorters.</title>
        <authorList>
            <person name="Culotta J."/>
            <person name="Lindsey A.R."/>
        </authorList>
    </citation>
    <scope>NUCLEOTIDE SEQUENCE [LARGE SCALE GENOMIC DNA]</scope>
    <source>
        <strain evidence="4 5">KSX58</strain>
    </source>
</reference>
<sequence length="500" mass="57475">MAEMFISLCAQHEPGPEIEQWELQVAMLDDIKLNDNTSLYKCETCEIEFDATMAESGGCFDYMNFRKHLDDCVSITKDYSSEPHKFLRKLFYSMVDWKCQLPNLRDFFGREEIEPLLSNSINCRCGGEDDQRVERLIDLVARTGYKDEPRSEVDEDNHGKPLLLRRTTPVHHAAKCGLTQGVKDLFKIYDRFDVNYADESGLTHFHVACQYGCRDVVRKFLNLGQDPDCPVDSPLLLALKNNHKDVFELLLRHGANPNTTDEDGSSPLHIICQRGYDDDDDAMQWIFKICDDVQQTLQVDAKDKSGRTPLQWAVANLLPKTVDVLLARGADLSSFVFPTEDYFGSKFTPNDKITRRTRCTNYALFIVNILGRRGYELSRDDALTIVELLARLGMTRRHSIYTAEVDGDKDDCYRCGTNRYRPRNRWCCADCLFHILRRFLRRWAIEFLSTSRCPGLPIHCCEKIVDGLENEDFRSICLAASGHKIKNESSSELYSLDKKM</sequence>
<dbReference type="SUPFAM" id="SSF48403">
    <property type="entry name" value="Ankyrin repeat"/>
    <property type="match status" value="1"/>
</dbReference>
<feature type="repeat" description="ANK" evidence="3">
    <location>
        <begin position="230"/>
        <end position="262"/>
    </location>
</feature>
<evidence type="ECO:0000313" key="5">
    <source>
        <dbReference type="Proteomes" id="UP001627154"/>
    </source>
</evidence>
<dbReference type="Proteomes" id="UP001627154">
    <property type="component" value="Unassembled WGS sequence"/>
</dbReference>
<keyword evidence="5" id="KW-1185">Reference proteome</keyword>
<dbReference type="Gene3D" id="1.25.40.20">
    <property type="entry name" value="Ankyrin repeat-containing domain"/>
    <property type="match status" value="1"/>
</dbReference>
<dbReference type="InterPro" id="IPR036770">
    <property type="entry name" value="Ankyrin_rpt-contain_sf"/>
</dbReference>
<keyword evidence="1" id="KW-0677">Repeat</keyword>
<gene>
    <name evidence="4" type="ORF">TKK_009893</name>
</gene>
<dbReference type="PANTHER" id="PTHR46680">
    <property type="entry name" value="NF-KAPPA-B INHIBITOR ALPHA"/>
    <property type="match status" value="1"/>
</dbReference>
<dbReference type="Pfam" id="PF12796">
    <property type="entry name" value="Ank_2"/>
    <property type="match status" value="2"/>
</dbReference>
<evidence type="ECO:0000256" key="3">
    <source>
        <dbReference type="PROSITE-ProRule" id="PRU00023"/>
    </source>
</evidence>
<proteinExistence type="predicted"/>
<keyword evidence="2 3" id="KW-0040">ANK repeat</keyword>
<dbReference type="PANTHER" id="PTHR46680:SF3">
    <property type="entry name" value="NF-KAPPA-B INHIBITOR CACTUS"/>
    <property type="match status" value="1"/>
</dbReference>
<accession>A0ABD2WT21</accession>
<evidence type="ECO:0000256" key="2">
    <source>
        <dbReference type="ARBA" id="ARBA00023043"/>
    </source>
</evidence>
<comment type="caution">
    <text evidence="4">The sequence shown here is derived from an EMBL/GenBank/DDBJ whole genome shotgun (WGS) entry which is preliminary data.</text>
</comment>
<dbReference type="PROSITE" id="PS50088">
    <property type="entry name" value="ANK_REPEAT"/>
    <property type="match status" value="2"/>
</dbReference>
<dbReference type="InterPro" id="IPR051070">
    <property type="entry name" value="NF-kappa-B_inhibitor"/>
</dbReference>
<organism evidence="4 5">
    <name type="scientific">Trichogramma kaykai</name>
    <dbReference type="NCBI Taxonomy" id="54128"/>
    <lineage>
        <taxon>Eukaryota</taxon>
        <taxon>Metazoa</taxon>
        <taxon>Ecdysozoa</taxon>
        <taxon>Arthropoda</taxon>
        <taxon>Hexapoda</taxon>
        <taxon>Insecta</taxon>
        <taxon>Pterygota</taxon>
        <taxon>Neoptera</taxon>
        <taxon>Endopterygota</taxon>
        <taxon>Hymenoptera</taxon>
        <taxon>Apocrita</taxon>
        <taxon>Proctotrupomorpha</taxon>
        <taxon>Chalcidoidea</taxon>
        <taxon>Trichogrammatidae</taxon>
        <taxon>Trichogramma</taxon>
    </lineage>
</organism>
<feature type="repeat" description="ANK" evidence="3">
    <location>
        <begin position="305"/>
        <end position="333"/>
    </location>
</feature>
<dbReference type="SMART" id="SM00248">
    <property type="entry name" value="ANK"/>
    <property type="match status" value="5"/>
</dbReference>
<dbReference type="InterPro" id="IPR002110">
    <property type="entry name" value="Ankyrin_rpt"/>
</dbReference>
<evidence type="ECO:0000313" key="4">
    <source>
        <dbReference type="EMBL" id="KAL3396020.1"/>
    </source>
</evidence>
<evidence type="ECO:0000256" key="1">
    <source>
        <dbReference type="ARBA" id="ARBA00022737"/>
    </source>
</evidence>
<dbReference type="AlphaFoldDB" id="A0ABD2WT21"/>
<name>A0ABD2WT21_9HYME</name>